<evidence type="ECO:0000313" key="2">
    <source>
        <dbReference type="EMBL" id="PWQ94935.1"/>
    </source>
</evidence>
<proteinExistence type="predicted"/>
<keyword evidence="3" id="KW-1185">Reference proteome</keyword>
<evidence type="ECO:0000259" key="1">
    <source>
        <dbReference type="Pfam" id="PF00149"/>
    </source>
</evidence>
<dbReference type="OrthoDB" id="5296354at2"/>
<protein>
    <submittedName>
        <fullName evidence="2">Phosphoprotein phosphatase</fullName>
    </submittedName>
</protein>
<dbReference type="GO" id="GO:0016791">
    <property type="term" value="F:phosphatase activity"/>
    <property type="evidence" value="ECO:0007669"/>
    <property type="project" value="TreeGrafter"/>
</dbReference>
<name>A0A317C8E6_9GAMM</name>
<dbReference type="GO" id="GO:0008803">
    <property type="term" value="F:bis(5'-nucleosyl)-tetraphosphatase (symmetrical) activity"/>
    <property type="evidence" value="ECO:0007669"/>
    <property type="project" value="TreeGrafter"/>
</dbReference>
<dbReference type="RefSeq" id="WP_109838697.1">
    <property type="nucleotide sequence ID" value="NZ_QGKM01000052.1"/>
</dbReference>
<dbReference type="InterPro" id="IPR050126">
    <property type="entry name" value="Ap4A_hydrolase"/>
</dbReference>
<dbReference type="Gene3D" id="3.60.21.10">
    <property type="match status" value="1"/>
</dbReference>
<dbReference type="InterPro" id="IPR004843">
    <property type="entry name" value="Calcineurin-like_PHP"/>
</dbReference>
<dbReference type="AlphaFoldDB" id="A0A317C8E6"/>
<sequence length="245" mass="28139">MTTVLFKYFPKNHQGRDFIIGDLHGMFHTLETMLETVHFDKTLDRLFSVGDLVDRGPQSERILQFLDEPWFHAIQGNHEQLLLQSITSHSIHKAWTQRAGGAWWLTVSDVDRENIRKKIEALPMAFEISTDTGEIGVVHADIPIGLTWQEFIKALQHDPELQQHAQWSRIRHRYITASESVPSVKGIDLMVVGHSIVDKPLFAANLCYIDTGAAYTGYGIDSRLTMLQVHPEQKVFQQKTREKKR</sequence>
<accession>A0A317C8E6</accession>
<dbReference type="Proteomes" id="UP000245539">
    <property type="component" value="Unassembled WGS sequence"/>
</dbReference>
<dbReference type="SUPFAM" id="SSF56300">
    <property type="entry name" value="Metallo-dependent phosphatases"/>
    <property type="match status" value="1"/>
</dbReference>
<gene>
    <name evidence="2" type="ORF">DKW60_16150</name>
</gene>
<dbReference type="EMBL" id="QGKM01000052">
    <property type="protein sequence ID" value="PWQ94935.1"/>
    <property type="molecule type" value="Genomic_DNA"/>
</dbReference>
<organism evidence="2 3">
    <name type="scientific">Leucothrix pacifica</name>
    <dbReference type="NCBI Taxonomy" id="1247513"/>
    <lineage>
        <taxon>Bacteria</taxon>
        <taxon>Pseudomonadati</taxon>
        <taxon>Pseudomonadota</taxon>
        <taxon>Gammaproteobacteria</taxon>
        <taxon>Thiotrichales</taxon>
        <taxon>Thiotrichaceae</taxon>
        <taxon>Leucothrix</taxon>
    </lineage>
</organism>
<feature type="domain" description="Calcineurin-like phosphoesterase" evidence="1">
    <location>
        <begin position="19"/>
        <end position="195"/>
    </location>
</feature>
<comment type="caution">
    <text evidence="2">The sequence shown here is derived from an EMBL/GenBank/DDBJ whole genome shotgun (WGS) entry which is preliminary data.</text>
</comment>
<dbReference type="GO" id="GO:0005737">
    <property type="term" value="C:cytoplasm"/>
    <property type="evidence" value="ECO:0007669"/>
    <property type="project" value="TreeGrafter"/>
</dbReference>
<dbReference type="Pfam" id="PF00149">
    <property type="entry name" value="Metallophos"/>
    <property type="match status" value="1"/>
</dbReference>
<dbReference type="GO" id="GO:0110154">
    <property type="term" value="P:RNA decapping"/>
    <property type="evidence" value="ECO:0007669"/>
    <property type="project" value="TreeGrafter"/>
</dbReference>
<dbReference type="InterPro" id="IPR029052">
    <property type="entry name" value="Metallo-depent_PP-like"/>
</dbReference>
<dbReference type="PANTHER" id="PTHR42850">
    <property type="entry name" value="METALLOPHOSPHOESTERASE"/>
    <property type="match status" value="1"/>
</dbReference>
<dbReference type="PANTHER" id="PTHR42850:SF4">
    <property type="entry name" value="ZINC-DEPENDENT ENDOPOLYPHOSPHATASE"/>
    <property type="match status" value="1"/>
</dbReference>
<evidence type="ECO:0000313" key="3">
    <source>
        <dbReference type="Proteomes" id="UP000245539"/>
    </source>
</evidence>
<reference evidence="2 3" key="1">
    <citation type="submission" date="2018-05" db="EMBL/GenBank/DDBJ databases">
        <title>Leucothrix arctica sp. nov., isolated from Arctic seawater.</title>
        <authorList>
            <person name="Choi A."/>
            <person name="Baek K."/>
        </authorList>
    </citation>
    <scope>NUCLEOTIDE SEQUENCE [LARGE SCALE GENOMIC DNA]</scope>
    <source>
        <strain evidence="2 3">JCM 18388</strain>
    </source>
</reference>